<evidence type="ECO:0000256" key="9">
    <source>
        <dbReference type="ARBA" id="ARBA00022840"/>
    </source>
</evidence>
<keyword evidence="4" id="KW-0963">Cytoplasm</keyword>
<evidence type="ECO:0000256" key="8">
    <source>
        <dbReference type="ARBA" id="ARBA00022741"/>
    </source>
</evidence>
<evidence type="ECO:0000256" key="12">
    <source>
        <dbReference type="PIRSR" id="PIRSR004930-1"/>
    </source>
</evidence>
<feature type="binding site" evidence="12">
    <location>
        <position position="210"/>
    </location>
    <ligand>
        <name>L-threonine</name>
        <dbReference type="ChEBI" id="CHEBI:57926"/>
    </ligand>
</feature>
<evidence type="ECO:0000313" key="14">
    <source>
        <dbReference type="EMBL" id="CBX29323.1"/>
    </source>
</evidence>
<keyword evidence="5" id="KW-0808">Transferase</keyword>
<comment type="similarity">
    <text evidence="2">Belongs to the SUA5 family.</text>
</comment>
<dbReference type="EMBL" id="FR695872">
    <property type="protein sequence ID" value="CBX29323.1"/>
    <property type="molecule type" value="Genomic_DNA"/>
</dbReference>
<dbReference type="GO" id="GO:0061710">
    <property type="term" value="F:L-threonylcarbamoyladenylate synthase"/>
    <property type="evidence" value="ECO:0007669"/>
    <property type="project" value="UniProtKB-EC"/>
</dbReference>
<feature type="binding site" evidence="12">
    <location>
        <position position="224"/>
    </location>
    <ligand>
        <name>ATP</name>
        <dbReference type="ChEBI" id="CHEBI:30616"/>
    </ligand>
</feature>
<evidence type="ECO:0000256" key="3">
    <source>
        <dbReference type="ARBA" id="ARBA00012584"/>
    </source>
</evidence>
<sequence>MRSFQPCLMPLKKKWQPRLKRKQRNLRISDKIIKIDPDNPEPELIKKAASVIRSGGVVVFPARCLYGLAADAFNETAVQKVFEIKGRTEKKPLLVLADSHLMISCIVKDITPMAQKIMKSFWPGLVTIILEANDSLCDNLTAGTGKIGVRKPGHPVALALVKAVGGPVTGTSANPSGASGCYDITDIDPEIAEKVDLILDAGTLKGGTGSTVVDVTGEVPVIIREGEVSGNEILAASGASAVYETSFCHRLSS</sequence>
<dbReference type="PANTHER" id="PTHR17490">
    <property type="entry name" value="SUA5"/>
    <property type="match status" value="1"/>
</dbReference>
<dbReference type="PROSITE" id="PS51163">
    <property type="entry name" value="YRDC"/>
    <property type="match status" value="1"/>
</dbReference>
<dbReference type="AlphaFoldDB" id="E1YFH9"/>
<protein>
    <recommendedName>
        <fullName evidence="10">L-threonylcarbamoyladenylate synthase</fullName>
        <ecNumber evidence="3">2.7.7.87</ecNumber>
    </recommendedName>
    <alternativeName>
        <fullName evidence="10">L-threonylcarbamoyladenylate synthase</fullName>
    </alternativeName>
</protein>
<evidence type="ECO:0000256" key="4">
    <source>
        <dbReference type="ARBA" id="ARBA00022490"/>
    </source>
</evidence>
<evidence type="ECO:0000259" key="13">
    <source>
        <dbReference type="PROSITE" id="PS51163"/>
    </source>
</evidence>
<dbReference type="Pfam" id="PF01300">
    <property type="entry name" value="Sua5_yciO_yrdC"/>
    <property type="match status" value="1"/>
</dbReference>
<dbReference type="GO" id="GO:0005524">
    <property type="term" value="F:ATP binding"/>
    <property type="evidence" value="ECO:0007669"/>
    <property type="project" value="UniProtKB-KW"/>
</dbReference>
<dbReference type="GO" id="GO:0003725">
    <property type="term" value="F:double-stranded RNA binding"/>
    <property type="evidence" value="ECO:0007669"/>
    <property type="project" value="InterPro"/>
</dbReference>
<proteinExistence type="inferred from homology"/>
<gene>
    <name evidence="14" type="ORF">N47_J03040</name>
</gene>
<dbReference type="GO" id="GO:0008033">
    <property type="term" value="P:tRNA processing"/>
    <property type="evidence" value="ECO:0007669"/>
    <property type="project" value="UniProtKB-KW"/>
</dbReference>
<feature type="domain" description="YrdC-like" evidence="13">
    <location>
        <begin position="42"/>
        <end position="228"/>
    </location>
</feature>
<dbReference type="InterPro" id="IPR010923">
    <property type="entry name" value="T(6)A37_SUA5"/>
</dbReference>
<evidence type="ECO:0000256" key="10">
    <source>
        <dbReference type="ARBA" id="ARBA00029774"/>
    </source>
</evidence>
<evidence type="ECO:0000256" key="11">
    <source>
        <dbReference type="ARBA" id="ARBA00048366"/>
    </source>
</evidence>
<keyword evidence="8 12" id="KW-0547">Nucleotide-binding</keyword>
<keyword evidence="7" id="KW-0548">Nucleotidyltransferase</keyword>
<comment type="subcellular location">
    <subcellularLocation>
        <location evidence="1">Cytoplasm</location>
    </subcellularLocation>
</comment>
<dbReference type="InterPro" id="IPR017945">
    <property type="entry name" value="DHBP_synth_RibB-like_a/b_dom"/>
</dbReference>
<dbReference type="Gene3D" id="3.90.870.10">
    <property type="entry name" value="DHBP synthase"/>
    <property type="match status" value="1"/>
</dbReference>
<feature type="binding site" evidence="12">
    <location>
        <position position="150"/>
    </location>
    <ligand>
        <name>L-threonine</name>
        <dbReference type="ChEBI" id="CHEBI:57926"/>
    </ligand>
</feature>
<dbReference type="PANTHER" id="PTHR17490:SF16">
    <property type="entry name" value="THREONYLCARBAMOYL-AMP SYNTHASE"/>
    <property type="match status" value="1"/>
</dbReference>
<dbReference type="GO" id="GO:0005737">
    <property type="term" value="C:cytoplasm"/>
    <property type="evidence" value="ECO:0007669"/>
    <property type="project" value="UniProtKB-SubCell"/>
</dbReference>
<comment type="catalytic activity">
    <reaction evidence="11">
        <text>L-threonine + hydrogencarbonate + ATP = L-threonylcarbamoyladenylate + diphosphate + H2O</text>
        <dbReference type="Rhea" id="RHEA:36407"/>
        <dbReference type="ChEBI" id="CHEBI:15377"/>
        <dbReference type="ChEBI" id="CHEBI:17544"/>
        <dbReference type="ChEBI" id="CHEBI:30616"/>
        <dbReference type="ChEBI" id="CHEBI:33019"/>
        <dbReference type="ChEBI" id="CHEBI:57926"/>
        <dbReference type="ChEBI" id="CHEBI:73682"/>
        <dbReference type="EC" id="2.7.7.87"/>
    </reaction>
</comment>
<accession>E1YFH9</accession>
<dbReference type="InterPro" id="IPR050156">
    <property type="entry name" value="TC-AMP_synthase_SUA5"/>
</dbReference>
<organism evidence="14">
    <name type="scientific">uncultured Desulfobacterium sp</name>
    <dbReference type="NCBI Taxonomy" id="201089"/>
    <lineage>
        <taxon>Bacteria</taxon>
        <taxon>Pseudomonadati</taxon>
        <taxon>Thermodesulfobacteriota</taxon>
        <taxon>Desulfobacteria</taxon>
        <taxon>Desulfobacterales</taxon>
        <taxon>Desulfobacteriaceae</taxon>
        <taxon>Desulfobacterium</taxon>
        <taxon>environmental samples</taxon>
    </lineage>
</organism>
<evidence type="ECO:0000256" key="1">
    <source>
        <dbReference type="ARBA" id="ARBA00004496"/>
    </source>
</evidence>
<dbReference type="GO" id="GO:0006450">
    <property type="term" value="P:regulation of translational fidelity"/>
    <property type="evidence" value="ECO:0007669"/>
    <property type="project" value="TreeGrafter"/>
</dbReference>
<keyword evidence="6" id="KW-0819">tRNA processing</keyword>
<feature type="binding site" evidence="12">
    <location>
        <position position="172"/>
    </location>
    <ligand>
        <name>ATP</name>
        <dbReference type="ChEBI" id="CHEBI:30616"/>
    </ligand>
</feature>
<dbReference type="GO" id="GO:0000049">
    <property type="term" value="F:tRNA binding"/>
    <property type="evidence" value="ECO:0007669"/>
    <property type="project" value="TreeGrafter"/>
</dbReference>
<dbReference type="SUPFAM" id="SSF55821">
    <property type="entry name" value="YrdC/RibB"/>
    <property type="match status" value="1"/>
</dbReference>
<dbReference type="PIRSF" id="PIRSF004930">
    <property type="entry name" value="Tln_factor_SUA5"/>
    <property type="match status" value="1"/>
</dbReference>
<evidence type="ECO:0000256" key="6">
    <source>
        <dbReference type="ARBA" id="ARBA00022694"/>
    </source>
</evidence>
<name>E1YFH9_9BACT</name>
<evidence type="ECO:0000256" key="7">
    <source>
        <dbReference type="ARBA" id="ARBA00022695"/>
    </source>
</evidence>
<dbReference type="NCBIfam" id="TIGR00057">
    <property type="entry name" value="L-threonylcarbamoyladenylate synthase"/>
    <property type="match status" value="1"/>
</dbReference>
<dbReference type="EC" id="2.7.7.87" evidence="3"/>
<reference evidence="14" key="1">
    <citation type="journal article" date="2011" name="Environ. Microbiol.">
        <title>Genomic insights into the metabolic potential of the polycyclic aromatic hydrocarbon degrading sulfate-reducing Deltaproteobacterium N47.</title>
        <authorList>
            <person name="Bergmann F."/>
            <person name="Selesi D."/>
            <person name="Weinmaier T."/>
            <person name="Tischler P."/>
            <person name="Rattei T."/>
            <person name="Meckenstock R.U."/>
        </authorList>
    </citation>
    <scope>NUCLEOTIDE SEQUENCE</scope>
</reference>
<evidence type="ECO:0000256" key="5">
    <source>
        <dbReference type="ARBA" id="ARBA00022679"/>
    </source>
</evidence>
<feature type="binding site" evidence="12">
    <location>
        <position position="87"/>
    </location>
    <ligand>
        <name>ATP</name>
        <dbReference type="ChEBI" id="CHEBI:30616"/>
    </ligand>
</feature>
<evidence type="ECO:0000256" key="2">
    <source>
        <dbReference type="ARBA" id="ARBA00007663"/>
    </source>
</evidence>
<dbReference type="InterPro" id="IPR006070">
    <property type="entry name" value="Sua5-like_dom"/>
</dbReference>
<keyword evidence="9 12" id="KW-0067">ATP-binding</keyword>